<dbReference type="Pfam" id="PF02487">
    <property type="entry name" value="CLN3"/>
    <property type="match status" value="2"/>
</dbReference>
<dbReference type="GO" id="GO:0006865">
    <property type="term" value="P:amino acid transport"/>
    <property type="evidence" value="ECO:0007669"/>
    <property type="project" value="UniProtKB-KW"/>
</dbReference>
<dbReference type="InterPro" id="IPR036259">
    <property type="entry name" value="MFS_trans_sf"/>
</dbReference>
<dbReference type="PRINTS" id="PR01315">
    <property type="entry name" value="BATTENIN"/>
</dbReference>
<evidence type="ECO:0000313" key="9">
    <source>
        <dbReference type="EMBL" id="TGZ77888.1"/>
    </source>
</evidence>
<feature type="transmembrane region" description="Helical" evidence="8">
    <location>
        <begin position="330"/>
        <end position="348"/>
    </location>
</feature>
<dbReference type="Proteomes" id="UP000298138">
    <property type="component" value="Unassembled WGS sequence"/>
</dbReference>
<feature type="transmembrane region" description="Helical" evidence="8">
    <location>
        <begin position="384"/>
        <end position="405"/>
    </location>
</feature>
<keyword evidence="3" id="KW-0813">Transport</keyword>
<comment type="similarity">
    <text evidence="2 8">Belongs to the battenin family.</text>
</comment>
<evidence type="ECO:0000256" key="7">
    <source>
        <dbReference type="ARBA" id="ARBA00023136"/>
    </source>
</evidence>
<evidence type="ECO:0000256" key="5">
    <source>
        <dbReference type="ARBA" id="ARBA00022970"/>
    </source>
</evidence>
<dbReference type="GO" id="GO:0005774">
    <property type="term" value="C:vacuolar membrane"/>
    <property type="evidence" value="ECO:0007669"/>
    <property type="project" value="UniProtKB-SubCell"/>
</dbReference>
<dbReference type="GO" id="GO:0012505">
    <property type="term" value="C:endomembrane system"/>
    <property type="evidence" value="ECO:0007669"/>
    <property type="project" value="UniProtKB-SubCell"/>
</dbReference>
<keyword evidence="8" id="KW-0926">Vacuole</keyword>
<accession>A0A4S2MRN5</accession>
<dbReference type="InParanoid" id="A0A4S2MRN5"/>
<feature type="transmembrane region" description="Helical" evidence="8">
    <location>
        <begin position="107"/>
        <end position="128"/>
    </location>
</feature>
<proteinExistence type="inferred from homology"/>
<dbReference type="GO" id="GO:0051453">
    <property type="term" value="P:regulation of intracellular pH"/>
    <property type="evidence" value="ECO:0007669"/>
    <property type="project" value="TreeGrafter"/>
</dbReference>
<keyword evidence="10" id="KW-1185">Reference proteome</keyword>
<feature type="transmembrane region" description="Helical" evidence="8">
    <location>
        <begin position="243"/>
        <end position="265"/>
    </location>
</feature>
<evidence type="ECO:0000256" key="8">
    <source>
        <dbReference type="RuleBase" id="RU361113"/>
    </source>
</evidence>
<feature type="transmembrane region" description="Helical" evidence="8">
    <location>
        <begin position="417"/>
        <end position="437"/>
    </location>
</feature>
<dbReference type="InterPro" id="IPR003492">
    <property type="entry name" value="Battenin_disease_Cln3"/>
</dbReference>
<dbReference type="SUPFAM" id="SSF103473">
    <property type="entry name" value="MFS general substrate transporter"/>
    <property type="match status" value="1"/>
</dbReference>
<dbReference type="EMBL" id="ML220148">
    <property type="protein sequence ID" value="TGZ77888.1"/>
    <property type="molecule type" value="Genomic_DNA"/>
</dbReference>
<feature type="transmembrane region" description="Helical" evidence="8">
    <location>
        <begin position="277"/>
        <end position="296"/>
    </location>
</feature>
<name>A0A4S2MRN5_9PEZI</name>
<evidence type="ECO:0000256" key="3">
    <source>
        <dbReference type="ARBA" id="ARBA00022448"/>
    </source>
</evidence>
<dbReference type="OrthoDB" id="5965864at2759"/>
<keyword evidence="6 8" id="KW-1133">Transmembrane helix</keyword>
<keyword evidence="7 8" id="KW-0472">Membrane</keyword>
<evidence type="ECO:0000256" key="1">
    <source>
        <dbReference type="ARBA" id="ARBA00004127"/>
    </source>
</evidence>
<feature type="transmembrane region" description="Helical" evidence="8">
    <location>
        <begin position="457"/>
        <end position="479"/>
    </location>
</feature>
<feature type="transmembrane region" description="Helical" evidence="8">
    <location>
        <begin position="529"/>
        <end position="552"/>
    </location>
</feature>
<dbReference type="PANTHER" id="PTHR10981">
    <property type="entry name" value="BATTENIN"/>
    <property type="match status" value="1"/>
</dbReference>
<keyword evidence="4 8" id="KW-0812">Transmembrane</keyword>
<sequence length="563" mass="61390">MTLGDSPQHVHPTLFHRFITPVDDSDTFDTTLSATDDEIPLVDMPRQRSSESSITDLLLPHAPKTKHASKWRLFISICLLEICLSNQFSVVIAAANDLVAGRAPTGIVLVAYCIPSLVLRVYVSLWGLPELNIPTLWSYARGSKARELEREVSAAGVEREINYGERLLLSVLCCGFGAQLLAWMENIPVRVMGVALMSLSSNLGDMCVSPATQTRDDERWGADAVENRSMIMMCSRYPKSAKYAFGGYSMGTGLSNVVGSALYMFATSVAMMDPRAVIALVLIGPLLALLGYHFFLPTPESGKRRRKHGETGAGVMALPVNKKLRIVRQLVMPYMLPLASCFFLENVVNQGVLPTLTFPLPFTSTPTLLAPLWNKIFHTPRDFYPVYITINSLFSLLGRSTITLFRLRDGESRSIMLFGVLIAVEGVILLLQVVNSVNLSAAITDGGELGLYTSGPGGVVGLIAVMGFVLGLVFCNIYWDLGNKPLPEGVYTALRRGQRGQGEGVLGNGEGEELEGKLGREEEMELREFLLGTVAPGDTVAIMVAGVVAMWVQGVLRGLRENE</sequence>
<organism evidence="9 10">
    <name type="scientific">Ascodesmis nigricans</name>
    <dbReference type="NCBI Taxonomy" id="341454"/>
    <lineage>
        <taxon>Eukaryota</taxon>
        <taxon>Fungi</taxon>
        <taxon>Dikarya</taxon>
        <taxon>Ascomycota</taxon>
        <taxon>Pezizomycotina</taxon>
        <taxon>Pezizomycetes</taxon>
        <taxon>Pezizales</taxon>
        <taxon>Ascodesmidaceae</taxon>
        <taxon>Ascodesmis</taxon>
    </lineage>
</organism>
<keyword evidence="5" id="KW-0029">Amino-acid transport</keyword>
<reference evidence="9 10" key="1">
    <citation type="submission" date="2019-04" db="EMBL/GenBank/DDBJ databases">
        <title>Comparative genomics and transcriptomics to analyze fruiting body development in filamentous ascomycetes.</title>
        <authorList>
            <consortium name="DOE Joint Genome Institute"/>
            <person name="Lutkenhaus R."/>
            <person name="Traeger S."/>
            <person name="Breuer J."/>
            <person name="Kuo A."/>
            <person name="Lipzen A."/>
            <person name="Pangilinan J."/>
            <person name="Dilworth D."/>
            <person name="Sandor L."/>
            <person name="Poggeler S."/>
            <person name="Barry K."/>
            <person name="Grigoriev I.V."/>
            <person name="Nowrousian M."/>
        </authorList>
    </citation>
    <scope>NUCLEOTIDE SEQUENCE [LARGE SCALE GENOMIC DNA]</scope>
    <source>
        <strain evidence="9 10">CBS 389.68</strain>
    </source>
</reference>
<evidence type="ECO:0000256" key="6">
    <source>
        <dbReference type="ARBA" id="ARBA00022989"/>
    </source>
</evidence>
<evidence type="ECO:0000256" key="4">
    <source>
        <dbReference type="ARBA" id="ARBA00022692"/>
    </source>
</evidence>
<comment type="subcellular location">
    <subcellularLocation>
        <location evidence="1">Endomembrane system</location>
        <topology evidence="1">Multi-pass membrane protein</topology>
    </subcellularLocation>
    <subcellularLocation>
        <location evidence="8">Vacuole membrane</location>
        <topology evidence="8">Multi-pass membrane protein</topology>
    </subcellularLocation>
</comment>
<protein>
    <recommendedName>
        <fullName evidence="8">Protein BTN</fullName>
    </recommendedName>
</protein>
<gene>
    <name evidence="9" type="ORF">EX30DRAFT_398282</name>
</gene>
<evidence type="ECO:0000256" key="2">
    <source>
        <dbReference type="ARBA" id="ARBA00007467"/>
    </source>
</evidence>
<feature type="transmembrane region" description="Helical" evidence="8">
    <location>
        <begin position="73"/>
        <end position="95"/>
    </location>
</feature>
<evidence type="ECO:0000313" key="10">
    <source>
        <dbReference type="Proteomes" id="UP000298138"/>
    </source>
</evidence>
<dbReference type="PANTHER" id="PTHR10981:SF0">
    <property type="entry name" value="BATTENIN"/>
    <property type="match status" value="1"/>
</dbReference>
<dbReference type="AlphaFoldDB" id="A0A4S2MRN5"/>